<dbReference type="InterPro" id="IPR025629">
    <property type="entry name" value="DUF4287"/>
</dbReference>
<dbReference type="PATRIC" id="fig|1386089.3.peg.2354"/>
<dbReference type="GO" id="GO:0004812">
    <property type="term" value="F:aminoacyl-tRNA ligase activity"/>
    <property type="evidence" value="ECO:0007669"/>
    <property type="project" value="UniProtKB-KW"/>
</dbReference>
<keyword evidence="2" id="KW-1185">Reference proteome</keyword>
<gene>
    <name evidence="1" type="ORF">N865_08410</name>
</gene>
<dbReference type="RefSeq" id="WP_034805991.1">
    <property type="nucleotide sequence ID" value="NZ_AWSA01000023.1"/>
</dbReference>
<evidence type="ECO:0000313" key="2">
    <source>
        <dbReference type="Proteomes" id="UP000019489"/>
    </source>
</evidence>
<dbReference type="Proteomes" id="UP000019489">
    <property type="component" value="Unassembled WGS sequence"/>
</dbReference>
<accession>W9G925</accession>
<dbReference type="Pfam" id="PF14117">
    <property type="entry name" value="DUF4287"/>
    <property type="match status" value="1"/>
</dbReference>
<keyword evidence="1" id="KW-0436">Ligase</keyword>
<dbReference type="STRING" id="1386089.N865_08410"/>
<organism evidence="1 2">
    <name type="scientific">Intrasporangium oryzae NRRL B-24470</name>
    <dbReference type="NCBI Taxonomy" id="1386089"/>
    <lineage>
        <taxon>Bacteria</taxon>
        <taxon>Bacillati</taxon>
        <taxon>Actinomycetota</taxon>
        <taxon>Actinomycetes</taxon>
        <taxon>Micrococcales</taxon>
        <taxon>Intrasporangiaceae</taxon>
        <taxon>Intrasporangium</taxon>
    </lineage>
</organism>
<protein>
    <submittedName>
        <fullName evidence="1">Valyl-tRNA synthetase</fullName>
    </submittedName>
</protein>
<reference evidence="1 2" key="1">
    <citation type="submission" date="2013-08" db="EMBL/GenBank/DDBJ databases">
        <title>Intrasporangium oryzae NRRL B-24470.</title>
        <authorList>
            <person name="Liu H."/>
            <person name="Wang G."/>
        </authorList>
    </citation>
    <scope>NUCLEOTIDE SEQUENCE [LARGE SCALE GENOMIC DNA]</scope>
    <source>
        <strain evidence="1 2">NRRL B-24470</strain>
    </source>
</reference>
<name>W9G925_9MICO</name>
<dbReference type="EMBL" id="AWSA01000023">
    <property type="protein sequence ID" value="EWT01338.1"/>
    <property type="molecule type" value="Genomic_DNA"/>
</dbReference>
<evidence type="ECO:0000313" key="1">
    <source>
        <dbReference type="EMBL" id="EWT01338.1"/>
    </source>
</evidence>
<proteinExistence type="predicted"/>
<keyword evidence="1" id="KW-0030">Aminoacyl-tRNA synthetase</keyword>
<dbReference type="AlphaFoldDB" id="W9G925"/>
<dbReference type="OrthoDB" id="4559052at2"/>
<comment type="caution">
    <text evidence="1">The sequence shown here is derived from an EMBL/GenBank/DDBJ whole genome shotgun (WGS) entry which is preliminary data.</text>
</comment>
<sequence>MSFQAYLDAIETKTGRTPRELLAEAENKGFDAGTKAAAVIEWLRDEYGLGRGHAMALFHVIKNGPAISDKHVGTTFTHRDASVELHLDGVAARAAS</sequence>
<dbReference type="eggNOG" id="ENOG50330D3">
    <property type="taxonomic scope" value="Bacteria"/>
</dbReference>